<protein>
    <submittedName>
        <fullName evidence="14">Protein sister of odd and bowel</fullName>
    </submittedName>
</protein>
<evidence type="ECO:0000313" key="15">
    <source>
        <dbReference type="Proteomes" id="UP000037069"/>
    </source>
</evidence>
<keyword evidence="8" id="KW-0805">Transcription regulation</keyword>
<dbReference type="FunFam" id="3.30.160.60:FF:000318">
    <property type="entry name" value="Odd-skipped-related transciption factor 2"/>
    <property type="match status" value="1"/>
</dbReference>
<accession>A0A0L0BZG1</accession>
<feature type="domain" description="C2H2-type" evidence="13">
    <location>
        <begin position="520"/>
        <end position="547"/>
    </location>
</feature>
<keyword evidence="10" id="KW-0539">Nucleus</keyword>
<evidence type="ECO:0000256" key="12">
    <source>
        <dbReference type="SAM" id="MobiDB-lite"/>
    </source>
</evidence>
<proteinExistence type="predicted"/>
<evidence type="ECO:0000256" key="8">
    <source>
        <dbReference type="ARBA" id="ARBA00023015"/>
    </source>
</evidence>
<feature type="region of interest" description="Disordered" evidence="12">
    <location>
        <begin position="90"/>
        <end position="110"/>
    </location>
</feature>
<evidence type="ECO:0000259" key="13">
    <source>
        <dbReference type="PROSITE" id="PS50157"/>
    </source>
</evidence>
<dbReference type="SUPFAM" id="SSF57667">
    <property type="entry name" value="beta-beta-alpha zinc fingers"/>
    <property type="match status" value="3"/>
</dbReference>
<feature type="compositionally biased region" description="Polar residues" evidence="12">
    <location>
        <begin position="146"/>
        <end position="160"/>
    </location>
</feature>
<keyword evidence="3" id="KW-0479">Metal-binding</keyword>
<dbReference type="PROSITE" id="PS00028">
    <property type="entry name" value="ZINC_FINGER_C2H2_1"/>
    <property type="match status" value="5"/>
</dbReference>
<dbReference type="InterPro" id="IPR013087">
    <property type="entry name" value="Znf_C2H2_type"/>
</dbReference>
<keyword evidence="6" id="KW-0562">Pair-rule protein</keyword>
<dbReference type="SMART" id="SM00355">
    <property type="entry name" value="ZnF_C2H2"/>
    <property type="match status" value="5"/>
</dbReference>
<feature type="region of interest" description="Disordered" evidence="12">
    <location>
        <begin position="134"/>
        <end position="168"/>
    </location>
</feature>
<dbReference type="InterPro" id="IPR050717">
    <property type="entry name" value="C2H2-ZF_Transcription_Reg"/>
</dbReference>
<feature type="compositionally biased region" description="Low complexity" evidence="12">
    <location>
        <begin position="27"/>
        <end position="64"/>
    </location>
</feature>
<dbReference type="GO" id="GO:0007366">
    <property type="term" value="P:periodic partitioning by pair rule gene"/>
    <property type="evidence" value="ECO:0007669"/>
    <property type="project" value="UniProtKB-KW"/>
</dbReference>
<dbReference type="GO" id="GO:0048619">
    <property type="term" value="P:embryonic hindgut morphogenesis"/>
    <property type="evidence" value="ECO:0007669"/>
    <property type="project" value="TreeGrafter"/>
</dbReference>
<keyword evidence="15" id="KW-1185">Reference proteome</keyword>
<dbReference type="Proteomes" id="UP000037069">
    <property type="component" value="Unassembled WGS sequence"/>
</dbReference>
<evidence type="ECO:0000256" key="2">
    <source>
        <dbReference type="ARBA" id="ARBA00022473"/>
    </source>
</evidence>
<dbReference type="PANTHER" id="PTHR14196">
    <property type="entry name" value="ODD-SKIPPED - RELATED"/>
    <property type="match status" value="1"/>
</dbReference>
<reference evidence="14 15" key="1">
    <citation type="journal article" date="2015" name="Nat. Commun.">
        <title>Lucilia cuprina genome unlocks parasitic fly biology to underpin future interventions.</title>
        <authorList>
            <person name="Anstead C.A."/>
            <person name="Korhonen P.K."/>
            <person name="Young N.D."/>
            <person name="Hall R.S."/>
            <person name="Jex A.R."/>
            <person name="Murali S.C."/>
            <person name="Hughes D.S."/>
            <person name="Lee S.F."/>
            <person name="Perry T."/>
            <person name="Stroehlein A.J."/>
            <person name="Ansell B.R."/>
            <person name="Breugelmans B."/>
            <person name="Hofmann A."/>
            <person name="Qu J."/>
            <person name="Dugan S."/>
            <person name="Lee S.L."/>
            <person name="Chao H."/>
            <person name="Dinh H."/>
            <person name="Han Y."/>
            <person name="Doddapaneni H.V."/>
            <person name="Worley K.C."/>
            <person name="Muzny D.M."/>
            <person name="Ioannidis P."/>
            <person name="Waterhouse R.M."/>
            <person name="Zdobnov E.M."/>
            <person name="James P.J."/>
            <person name="Bagnall N.H."/>
            <person name="Kotze A.C."/>
            <person name="Gibbs R.A."/>
            <person name="Richards S."/>
            <person name="Batterham P."/>
            <person name="Gasser R.B."/>
        </authorList>
    </citation>
    <scope>NUCLEOTIDE SEQUENCE [LARGE SCALE GENOMIC DNA]</scope>
    <source>
        <strain evidence="14 15">LS</strain>
        <tissue evidence="14">Full body</tissue>
    </source>
</reference>
<dbReference type="AlphaFoldDB" id="A0A0L0BZG1"/>
<evidence type="ECO:0000256" key="10">
    <source>
        <dbReference type="ARBA" id="ARBA00023242"/>
    </source>
</evidence>
<feature type="domain" description="C2H2-type" evidence="13">
    <location>
        <begin position="492"/>
        <end position="519"/>
    </location>
</feature>
<keyword evidence="5 11" id="KW-0863">Zinc-finger</keyword>
<feature type="region of interest" description="Disordered" evidence="12">
    <location>
        <begin position="27"/>
        <end position="75"/>
    </location>
</feature>
<dbReference type="FunFam" id="3.30.160.60:FF:000311">
    <property type="entry name" value="protein odd-skipped-related 2 isoform X1"/>
    <property type="match status" value="1"/>
</dbReference>
<dbReference type="GO" id="GO:0016348">
    <property type="term" value="P:imaginal disc-derived leg joint morphogenesis"/>
    <property type="evidence" value="ECO:0007669"/>
    <property type="project" value="UniProtKB-ARBA"/>
</dbReference>
<feature type="domain" description="C2H2-type" evidence="13">
    <location>
        <begin position="576"/>
        <end position="598"/>
    </location>
</feature>
<dbReference type="FunFam" id="3.30.160.60:FF:000148">
    <property type="entry name" value="zinc finger protein Gfi-1"/>
    <property type="match status" value="1"/>
</dbReference>
<dbReference type="GO" id="GO:0000977">
    <property type="term" value="F:RNA polymerase II transcription regulatory region sequence-specific DNA binding"/>
    <property type="evidence" value="ECO:0007669"/>
    <property type="project" value="TreeGrafter"/>
</dbReference>
<dbReference type="GO" id="GO:0008270">
    <property type="term" value="F:zinc ion binding"/>
    <property type="evidence" value="ECO:0007669"/>
    <property type="project" value="UniProtKB-KW"/>
</dbReference>
<evidence type="ECO:0000256" key="7">
    <source>
        <dbReference type="ARBA" id="ARBA00022833"/>
    </source>
</evidence>
<keyword evidence="4" id="KW-0677">Repeat</keyword>
<evidence type="ECO:0000313" key="14">
    <source>
        <dbReference type="EMBL" id="KNC25398.1"/>
    </source>
</evidence>
<dbReference type="GO" id="GO:0005634">
    <property type="term" value="C:nucleus"/>
    <property type="evidence" value="ECO:0007669"/>
    <property type="project" value="UniProtKB-SubCell"/>
</dbReference>
<feature type="compositionally biased region" description="Low complexity" evidence="12">
    <location>
        <begin position="96"/>
        <end position="110"/>
    </location>
</feature>
<evidence type="ECO:0000256" key="3">
    <source>
        <dbReference type="ARBA" id="ARBA00022723"/>
    </source>
</evidence>
<feature type="region of interest" description="Disordered" evidence="12">
    <location>
        <begin position="250"/>
        <end position="304"/>
    </location>
</feature>
<sequence>MDSLGLNAVSNMQEYNANIVISTASAAPTKSSSSSSSSSAATSVSTSSLTSTCSTTSASSSSTNSHHKKLSQSETRSYLNVSEVNSRQNQNLLHSNNTPSSSGPNTGTQTQQNITEIINNPALLEVLVNASAVQQHHQHQQQQQQSSATKDVNACSKSNTQSQQSSKVCSTTNTISTTTNDLAAAAAVVLSLQGTMVTSLQQAALLPVNSPAAAALNLQALESYLALQRITGKSDVFRFNTVGTTASTAATTSTTTLTSSLSPSSSSTSSLDNTSNAHTSSANAAASVHHKNSRKELSKTVNSIKESVNDNDSLYSEKTTTTKLPSANSLFHSLHSSSSTDLGDCEIPLLHSNDDTLNFESNELETTFLFNTALISTISGVQQQQQQHQQHQQQTSNCNQDLEQINNLQTTMFQDKLNTLAATDCSTHSSVNTNHTEASVCASGALNQPAAAVLANAQRSKKQFICKFCNRQFTKSYNLLIHERTHTDERPYSCDICGKAFRRQDHLRDHRYIHSKEKPFKCAECGKGFCQSRTLAVHKILHMEESPHKCPVCNRSFNQRSNLKTHLLTHTDIKPYNCNACGKVFRRNCDLRRHSLTHNLTSGSSTNMSDSLVSLTSTVNEILNSATGSQHKDILISCPSSATLTSPSATSLMLSTTCTAPITTTKSSAVDLIAVKAELF</sequence>
<dbReference type="GO" id="GO:0000981">
    <property type="term" value="F:DNA-binding transcription factor activity, RNA polymerase II-specific"/>
    <property type="evidence" value="ECO:0007669"/>
    <property type="project" value="TreeGrafter"/>
</dbReference>
<dbReference type="OrthoDB" id="9451254at2759"/>
<dbReference type="Gene3D" id="3.30.160.60">
    <property type="entry name" value="Classic Zinc Finger"/>
    <property type="match status" value="5"/>
</dbReference>
<feature type="domain" description="C2H2-type" evidence="13">
    <location>
        <begin position="464"/>
        <end position="491"/>
    </location>
</feature>
<comment type="caution">
    <text evidence="14">The sequence shown here is derived from an EMBL/GenBank/DDBJ whole genome shotgun (WGS) entry which is preliminary data.</text>
</comment>
<name>A0A0L0BZG1_LUCCU</name>
<evidence type="ECO:0000256" key="1">
    <source>
        <dbReference type="ARBA" id="ARBA00004123"/>
    </source>
</evidence>
<dbReference type="FunFam" id="3.30.160.60:FF:000254">
    <property type="entry name" value="Odd-skipped related transciption factor 1"/>
    <property type="match status" value="1"/>
</dbReference>
<keyword evidence="2" id="KW-0217">Developmental protein</keyword>
<evidence type="ECO:0000256" key="6">
    <source>
        <dbReference type="ARBA" id="ARBA00022788"/>
    </source>
</evidence>
<feature type="domain" description="C2H2-type" evidence="13">
    <location>
        <begin position="548"/>
        <end position="575"/>
    </location>
</feature>
<dbReference type="STRING" id="7375.A0A0L0BZG1"/>
<dbReference type="InterPro" id="IPR036236">
    <property type="entry name" value="Znf_C2H2_sf"/>
</dbReference>
<gene>
    <name evidence="14" type="ORF">FF38_07571</name>
</gene>
<dbReference type="PANTHER" id="PTHR14196:SF11">
    <property type="entry name" value="PROTEIN SISTER OF ODD AND BOWEL"/>
    <property type="match status" value="1"/>
</dbReference>
<comment type="subcellular location">
    <subcellularLocation>
        <location evidence="1">Nucleus</location>
    </subcellularLocation>
</comment>
<dbReference type="EMBL" id="JRES01001119">
    <property type="protein sequence ID" value="KNC25398.1"/>
    <property type="molecule type" value="Genomic_DNA"/>
</dbReference>
<dbReference type="Pfam" id="PF00096">
    <property type="entry name" value="zf-C2H2"/>
    <property type="match status" value="5"/>
</dbReference>
<keyword evidence="7" id="KW-0862">Zinc</keyword>
<evidence type="ECO:0000256" key="5">
    <source>
        <dbReference type="ARBA" id="ARBA00022771"/>
    </source>
</evidence>
<dbReference type="OMA" id="YNANIVI"/>
<organism evidence="14 15">
    <name type="scientific">Lucilia cuprina</name>
    <name type="common">Green bottle fly</name>
    <name type="synonym">Australian sheep blowfly</name>
    <dbReference type="NCBI Taxonomy" id="7375"/>
    <lineage>
        <taxon>Eukaryota</taxon>
        <taxon>Metazoa</taxon>
        <taxon>Ecdysozoa</taxon>
        <taxon>Arthropoda</taxon>
        <taxon>Hexapoda</taxon>
        <taxon>Insecta</taxon>
        <taxon>Pterygota</taxon>
        <taxon>Neoptera</taxon>
        <taxon>Endopterygota</taxon>
        <taxon>Diptera</taxon>
        <taxon>Brachycera</taxon>
        <taxon>Muscomorpha</taxon>
        <taxon>Oestroidea</taxon>
        <taxon>Calliphoridae</taxon>
        <taxon>Luciliinae</taxon>
        <taxon>Lucilia</taxon>
    </lineage>
</organism>
<feature type="compositionally biased region" description="Low complexity" evidence="12">
    <location>
        <begin position="250"/>
        <end position="287"/>
    </location>
</feature>
<evidence type="ECO:0000256" key="11">
    <source>
        <dbReference type="PROSITE-ProRule" id="PRU00042"/>
    </source>
</evidence>
<dbReference type="FunFam" id="3.30.160.60:FF:000958">
    <property type="entry name" value="Odd skipped"/>
    <property type="match status" value="1"/>
</dbReference>
<evidence type="ECO:0000256" key="4">
    <source>
        <dbReference type="ARBA" id="ARBA00022737"/>
    </source>
</evidence>
<evidence type="ECO:0000256" key="9">
    <source>
        <dbReference type="ARBA" id="ARBA00023163"/>
    </source>
</evidence>
<dbReference type="PROSITE" id="PS50157">
    <property type="entry name" value="ZINC_FINGER_C2H2_2"/>
    <property type="match status" value="5"/>
</dbReference>
<keyword evidence="9" id="KW-0804">Transcription</keyword>